<keyword evidence="2" id="KW-1185">Reference proteome</keyword>
<proteinExistence type="predicted"/>
<evidence type="ECO:0000313" key="1">
    <source>
        <dbReference type="EMBL" id="OCC14822.1"/>
    </source>
</evidence>
<sequence>MAGISGWKLFWIPAKLTRSGSKVKLRLAYWCAYQKEFCQALIVLF</sequence>
<dbReference type="EMBL" id="MAGO01000009">
    <property type="protein sequence ID" value="OCC14822.1"/>
    <property type="molecule type" value="Genomic_DNA"/>
</dbReference>
<accession>A0A1B9F4G9</accession>
<reference evidence="1 2" key="1">
    <citation type="submission" date="2016-06" db="EMBL/GenBank/DDBJ databases">
        <title>Respiratory ammonification of nitrate coupled to the oxidation of elemental sulfur in deep-sea autotrophic thermophilic bacteria.</title>
        <authorList>
            <person name="Slobodkina G.B."/>
            <person name="Mardanov A.V."/>
            <person name="Ravin N.V."/>
            <person name="Frolova A.A."/>
            <person name="Viryasiv M.B."/>
            <person name="Chernyh N.A."/>
            <person name="Bonch-Osmolovskaya E.A."/>
            <person name="Slobodkin A.I."/>
        </authorList>
    </citation>
    <scope>NUCLEOTIDE SEQUENCE [LARGE SCALE GENOMIC DNA]</scope>
    <source>
        <strain evidence="1 2">S69</strain>
    </source>
</reference>
<gene>
    <name evidence="1" type="ORF">DBT_1882</name>
</gene>
<organism evidence="1 2">
    <name type="scientific">Dissulfuribacter thermophilus</name>
    <dbReference type="NCBI Taxonomy" id="1156395"/>
    <lineage>
        <taxon>Bacteria</taxon>
        <taxon>Pseudomonadati</taxon>
        <taxon>Thermodesulfobacteriota</taxon>
        <taxon>Dissulfuribacteria</taxon>
        <taxon>Dissulfuribacterales</taxon>
        <taxon>Dissulfuribacteraceae</taxon>
        <taxon>Dissulfuribacter</taxon>
    </lineage>
</organism>
<comment type="caution">
    <text evidence="1">The sequence shown here is derived from an EMBL/GenBank/DDBJ whole genome shotgun (WGS) entry which is preliminary data.</text>
</comment>
<evidence type="ECO:0000313" key="2">
    <source>
        <dbReference type="Proteomes" id="UP000093080"/>
    </source>
</evidence>
<dbReference type="AlphaFoldDB" id="A0A1B9F4G9"/>
<dbReference type="Proteomes" id="UP000093080">
    <property type="component" value="Unassembled WGS sequence"/>
</dbReference>
<name>A0A1B9F4G9_9BACT</name>
<protein>
    <submittedName>
        <fullName evidence="1">Uncharacterized protein</fullName>
    </submittedName>
</protein>